<evidence type="ECO:0000259" key="9">
    <source>
        <dbReference type="Pfam" id="PF02771"/>
    </source>
</evidence>
<dbReference type="GO" id="GO:0016627">
    <property type="term" value="F:oxidoreductase activity, acting on the CH-CH group of donors"/>
    <property type="evidence" value="ECO:0007669"/>
    <property type="project" value="InterPro"/>
</dbReference>
<keyword evidence="4 6" id="KW-0274">FAD</keyword>
<dbReference type="InterPro" id="IPR009100">
    <property type="entry name" value="AcylCoA_DH/oxidase_NM_dom_sf"/>
</dbReference>
<dbReference type="InterPro" id="IPR036250">
    <property type="entry name" value="AcylCo_DH-like_C"/>
</dbReference>
<dbReference type="RefSeq" id="WP_206560946.1">
    <property type="nucleotide sequence ID" value="NZ_JAFKCZ010000008.1"/>
</dbReference>
<evidence type="ECO:0000256" key="3">
    <source>
        <dbReference type="ARBA" id="ARBA00022630"/>
    </source>
</evidence>
<evidence type="ECO:0000259" key="8">
    <source>
        <dbReference type="Pfam" id="PF02770"/>
    </source>
</evidence>
<dbReference type="InterPro" id="IPR013786">
    <property type="entry name" value="AcylCoA_DH/ox_N"/>
</dbReference>
<evidence type="ECO:0000256" key="5">
    <source>
        <dbReference type="ARBA" id="ARBA00023002"/>
    </source>
</evidence>
<dbReference type="InterPro" id="IPR006091">
    <property type="entry name" value="Acyl-CoA_Oxase/DH_mid-dom"/>
</dbReference>
<comment type="caution">
    <text evidence="10">The sequence shown here is derived from an EMBL/GenBank/DDBJ whole genome shotgun (WGS) entry which is preliminary data.</text>
</comment>
<evidence type="ECO:0000313" key="11">
    <source>
        <dbReference type="Proteomes" id="UP000664303"/>
    </source>
</evidence>
<dbReference type="GO" id="GO:0005886">
    <property type="term" value="C:plasma membrane"/>
    <property type="evidence" value="ECO:0007669"/>
    <property type="project" value="TreeGrafter"/>
</dbReference>
<dbReference type="EMBL" id="JAFKCZ010000008">
    <property type="protein sequence ID" value="MBN7797503.1"/>
    <property type="molecule type" value="Genomic_DNA"/>
</dbReference>
<accession>A0A939DG87</accession>
<protein>
    <submittedName>
        <fullName evidence="10">Acyl-CoA dehydrogenase family protein</fullName>
    </submittedName>
</protein>
<dbReference type="Pfam" id="PF02771">
    <property type="entry name" value="Acyl-CoA_dh_N"/>
    <property type="match status" value="1"/>
</dbReference>
<dbReference type="GO" id="GO:0050660">
    <property type="term" value="F:flavin adenine dinucleotide binding"/>
    <property type="evidence" value="ECO:0007669"/>
    <property type="project" value="InterPro"/>
</dbReference>
<dbReference type="AlphaFoldDB" id="A0A939DG87"/>
<keyword evidence="3 6" id="KW-0285">Flavoprotein</keyword>
<keyword evidence="11" id="KW-1185">Reference proteome</keyword>
<dbReference type="Proteomes" id="UP000664303">
    <property type="component" value="Unassembled WGS sequence"/>
</dbReference>
<comment type="similarity">
    <text evidence="2 6">Belongs to the acyl-CoA dehydrogenase family.</text>
</comment>
<feature type="domain" description="Acyl-CoA dehydrogenase/oxidase N-terminal" evidence="9">
    <location>
        <begin position="8"/>
        <end position="119"/>
    </location>
</feature>
<keyword evidence="5 6" id="KW-0560">Oxidoreductase</keyword>
<sequence length="401" mass="44708">MNAELSSDDLDFQDEVRRFLGSELPDDIRGRVESGGRLSKEQHVRWQKVVYERGWAGVNWPRQYGGTGWTPVQKHIFEKECARAYAPEFISFGLKMVGPVIYTFGTDEQKQRFLPSILSSDTWWCQGYSEPNAGSDLVALTTTAVRRGDHYVVNGAKTWTTYAHRADWMFCLVRTGAADVKSQEAITFLLIDMTSPGITVSPIITLDGAHEVNEVFLNDVKVPVDNRIGEENKGWSYAKFLLNHERTNIAKVAISRQRLSQLKSLLLVTPDGLGGFLSDDPAFSRKLAELEIELKALEFTELRTLSALSTGESPGPQSSILKVCGTEVAQRIDELFVEAAGMAGLPYRPDHYLGNAEVDQAGCVESYVNRTPWYFNNRKASIYGGSNEIQKNIIAKTVLGI</sequence>
<comment type="cofactor">
    <cofactor evidence="1 6">
        <name>FAD</name>
        <dbReference type="ChEBI" id="CHEBI:57692"/>
    </cofactor>
</comment>
<proteinExistence type="inferred from homology"/>
<dbReference type="InterPro" id="IPR052161">
    <property type="entry name" value="Mycobact_Acyl-CoA_DH"/>
</dbReference>
<dbReference type="Pfam" id="PF00441">
    <property type="entry name" value="Acyl-CoA_dh_1"/>
    <property type="match status" value="1"/>
</dbReference>
<organism evidence="10 11">
    <name type="scientific">Parahaliea mediterranea</name>
    <dbReference type="NCBI Taxonomy" id="651086"/>
    <lineage>
        <taxon>Bacteria</taxon>
        <taxon>Pseudomonadati</taxon>
        <taxon>Pseudomonadota</taxon>
        <taxon>Gammaproteobacteria</taxon>
        <taxon>Cellvibrionales</taxon>
        <taxon>Halieaceae</taxon>
        <taxon>Parahaliea</taxon>
    </lineage>
</organism>
<dbReference type="InterPro" id="IPR046373">
    <property type="entry name" value="Acyl-CoA_Oxase/DH_mid-dom_sf"/>
</dbReference>
<evidence type="ECO:0000313" key="10">
    <source>
        <dbReference type="EMBL" id="MBN7797503.1"/>
    </source>
</evidence>
<evidence type="ECO:0000256" key="6">
    <source>
        <dbReference type="RuleBase" id="RU362125"/>
    </source>
</evidence>
<dbReference type="InterPro" id="IPR009075">
    <property type="entry name" value="AcylCo_DH/oxidase_C"/>
</dbReference>
<reference evidence="10" key="1">
    <citation type="submission" date="2021-02" db="EMBL/GenBank/DDBJ databases">
        <title>PHA producing bacteria isolated from coastal sediment in Guangdong, Shenzhen.</title>
        <authorList>
            <person name="Zheng W."/>
            <person name="Yu S."/>
            <person name="Huang Y."/>
        </authorList>
    </citation>
    <scope>NUCLEOTIDE SEQUENCE</scope>
    <source>
        <strain evidence="10">TN14-10</strain>
    </source>
</reference>
<dbReference type="SUPFAM" id="SSF47203">
    <property type="entry name" value="Acyl-CoA dehydrogenase C-terminal domain-like"/>
    <property type="match status" value="1"/>
</dbReference>
<evidence type="ECO:0000256" key="4">
    <source>
        <dbReference type="ARBA" id="ARBA00022827"/>
    </source>
</evidence>
<evidence type="ECO:0000256" key="2">
    <source>
        <dbReference type="ARBA" id="ARBA00009347"/>
    </source>
</evidence>
<feature type="domain" description="Acyl-CoA oxidase/dehydrogenase middle" evidence="8">
    <location>
        <begin position="125"/>
        <end position="220"/>
    </location>
</feature>
<evidence type="ECO:0000259" key="7">
    <source>
        <dbReference type="Pfam" id="PF00441"/>
    </source>
</evidence>
<dbReference type="InterPro" id="IPR037069">
    <property type="entry name" value="AcylCoA_DH/ox_N_sf"/>
</dbReference>
<evidence type="ECO:0000256" key="1">
    <source>
        <dbReference type="ARBA" id="ARBA00001974"/>
    </source>
</evidence>
<dbReference type="PANTHER" id="PTHR43292">
    <property type="entry name" value="ACYL-COA DEHYDROGENASE"/>
    <property type="match status" value="1"/>
</dbReference>
<dbReference type="Pfam" id="PF02770">
    <property type="entry name" value="Acyl-CoA_dh_M"/>
    <property type="match status" value="1"/>
</dbReference>
<name>A0A939DG87_9GAMM</name>
<dbReference type="PANTHER" id="PTHR43292:SF3">
    <property type="entry name" value="ACYL-COA DEHYDROGENASE FADE29"/>
    <property type="match status" value="1"/>
</dbReference>
<dbReference type="Gene3D" id="1.20.140.10">
    <property type="entry name" value="Butyryl-CoA Dehydrogenase, subunit A, domain 3"/>
    <property type="match status" value="1"/>
</dbReference>
<dbReference type="Gene3D" id="2.40.110.10">
    <property type="entry name" value="Butyryl-CoA Dehydrogenase, subunit A, domain 2"/>
    <property type="match status" value="1"/>
</dbReference>
<feature type="domain" description="Acyl-CoA dehydrogenase/oxidase C-terminal" evidence="7">
    <location>
        <begin position="232"/>
        <end position="398"/>
    </location>
</feature>
<dbReference type="SUPFAM" id="SSF56645">
    <property type="entry name" value="Acyl-CoA dehydrogenase NM domain-like"/>
    <property type="match status" value="1"/>
</dbReference>
<dbReference type="Gene3D" id="1.10.540.10">
    <property type="entry name" value="Acyl-CoA dehydrogenase/oxidase, N-terminal domain"/>
    <property type="match status" value="1"/>
</dbReference>
<gene>
    <name evidence="10" type="ORF">JYP50_12915</name>
</gene>